<comment type="caution">
    <text evidence="4">The sequence shown here is derived from an EMBL/GenBank/DDBJ whole genome shotgun (WGS) entry which is preliminary data.</text>
</comment>
<dbReference type="InterPro" id="IPR051240">
    <property type="entry name" value="Mito_RNA-Proc/Resp"/>
</dbReference>
<dbReference type="EMBL" id="JAGKQM010000013">
    <property type="protein sequence ID" value="KAH0894307.1"/>
    <property type="molecule type" value="Genomic_DNA"/>
</dbReference>
<dbReference type="PANTHER" id="PTHR47933">
    <property type="entry name" value="PENTATRICOPEPTIDE REPEAT-CONTAINING PROTEIN 1, MITOCHONDRIAL"/>
    <property type="match status" value="1"/>
</dbReference>
<protein>
    <recommendedName>
        <fullName evidence="6">Pentatricopeptide repeat-containing protein</fullName>
    </recommendedName>
</protein>
<feature type="repeat" description="PPR" evidence="3">
    <location>
        <begin position="509"/>
        <end position="543"/>
    </location>
</feature>
<evidence type="ECO:0008006" key="6">
    <source>
        <dbReference type="Google" id="ProtNLM"/>
    </source>
</evidence>
<evidence type="ECO:0000256" key="1">
    <source>
        <dbReference type="ARBA" id="ARBA00007626"/>
    </source>
</evidence>
<gene>
    <name evidence="4" type="ORF">HID58_056736</name>
</gene>
<feature type="repeat" description="PPR" evidence="3">
    <location>
        <begin position="436"/>
        <end position="470"/>
    </location>
</feature>
<feature type="repeat" description="PPR" evidence="3">
    <location>
        <begin position="199"/>
        <end position="233"/>
    </location>
</feature>
<feature type="repeat" description="PPR" evidence="3">
    <location>
        <begin position="350"/>
        <end position="384"/>
    </location>
</feature>
<evidence type="ECO:0000256" key="3">
    <source>
        <dbReference type="PROSITE-ProRule" id="PRU00708"/>
    </source>
</evidence>
<keyword evidence="2" id="KW-0677">Repeat</keyword>
<dbReference type="PANTHER" id="PTHR47933:SF11">
    <property type="entry name" value="PENTATRICOPEPTIDE REPEAT-CONTAINING PROTEIN 2"/>
    <property type="match status" value="1"/>
</dbReference>
<accession>A0ABQ8APZ7</accession>
<proteinExistence type="inferred from homology"/>
<comment type="similarity">
    <text evidence="1">Belongs to the PPR family. P subfamily.</text>
</comment>
<feature type="repeat" description="PPR" evidence="3">
    <location>
        <begin position="544"/>
        <end position="578"/>
    </location>
</feature>
<feature type="repeat" description="PPR" evidence="3">
    <location>
        <begin position="401"/>
        <end position="435"/>
    </location>
</feature>
<sequence>MAALLYFPKNLIISDSLTFPLSVITDESEETLSRKLRTHSPLEIHTTRGGRSLLRSTFTGTIFDRLFPEFKSKVNPKTVLDFFRLASDSFSFSFNLRSYCLLIGLSVESNMLSPACEFCSCFDQEIRRRLSDLLIEVYCTELKRDGCYLALEVFLVLGKKGMFPSNTTCNVLLTSLVRANEFQKCCEAFEVVCKGVSPDVYLFTTAINAFCKGGKVEEGIELFSKMEEAGVAPNVVTYNTVIDGLGMIGSILVKGLIKAKGVSDACCVLKEMTEKGFPPNVIVYNNLIDGLIEAGSLSKAVEVKDDMVSKGLSLTSSTYNTLIKGYCKNGQADVAERLLKEMLSMGLTVNQGSFTSVICLLCSRGMFDSALCFVGEMLLRNMSPGGGLLTTLISGLCFLLDTKTSNALLHGLCEAGKLEEAFRIQEEILGRGFVMDTVSYNTLISGYCRKRKMEEAFRLMDEMVDRGLKPNNYTYIILIFMINGCCKAERAEEGQKLFDEMVSENVQPNTVVYNHLIRAYCRSERLSMASDLSEDMRQRGILPNSATYTSLIKGMSIISRVEEARLLLKKMKEEGLEPNVFHYTSLIDGYGKLGQMVKVECLLREMHSKNIVPNKITYTVMIGGYARDGNVTEASRLLNEMREKGIVPDSITYKEFIYWYLKQGGVLQDFEVSLLASVLGGNSSDCVSWMLILAVGKLRPSGVLSFDGLVLAQDLHLLYSGNTVAWHEWVHCFRVADTWNSSPEKILQTVNQKLIHGPSTAAI</sequence>
<organism evidence="4 5">
    <name type="scientific">Brassica napus</name>
    <name type="common">Rape</name>
    <dbReference type="NCBI Taxonomy" id="3708"/>
    <lineage>
        <taxon>Eukaryota</taxon>
        <taxon>Viridiplantae</taxon>
        <taxon>Streptophyta</taxon>
        <taxon>Embryophyta</taxon>
        <taxon>Tracheophyta</taxon>
        <taxon>Spermatophyta</taxon>
        <taxon>Magnoliopsida</taxon>
        <taxon>eudicotyledons</taxon>
        <taxon>Gunneridae</taxon>
        <taxon>Pentapetalae</taxon>
        <taxon>rosids</taxon>
        <taxon>malvids</taxon>
        <taxon>Brassicales</taxon>
        <taxon>Brassicaceae</taxon>
        <taxon>Brassiceae</taxon>
        <taxon>Brassica</taxon>
    </lineage>
</organism>
<feature type="repeat" description="PPR" evidence="3">
    <location>
        <begin position="280"/>
        <end position="314"/>
    </location>
</feature>
<dbReference type="InterPro" id="IPR011990">
    <property type="entry name" value="TPR-like_helical_dom_sf"/>
</dbReference>
<feature type="repeat" description="PPR" evidence="3">
    <location>
        <begin position="614"/>
        <end position="648"/>
    </location>
</feature>
<evidence type="ECO:0000313" key="4">
    <source>
        <dbReference type="EMBL" id="KAH0894307.1"/>
    </source>
</evidence>
<dbReference type="InterPro" id="IPR002885">
    <property type="entry name" value="PPR_rpt"/>
</dbReference>
<evidence type="ECO:0000256" key="2">
    <source>
        <dbReference type="ARBA" id="ARBA00022737"/>
    </source>
</evidence>
<evidence type="ECO:0000313" key="5">
    <source>
        <dbReference type="Proteomes" id="UP000824890"/>
    </source>
</evidence>
<feature type="repeat" description="PPR" evidence="3">
    <location>
        <begin position="474"/>
        <end position="508"/>
    </location>
</feature>
<feature type="repeat" description="PPR" evidence="3">
    <location>
        <begin position="579"/>
        <end position="613"/>
    </location>
</feature>
<name>A0ABQ8APZ7_BRANA</name>
<dbReference type="PROSITE" id="PS51375">
    <property type="entry name" value="PPR"/>
    <property type="match status" value="11"/>
</dbReference>
<dbReference type="Pfam" id="PF13041">
    <property type="entry name" value="PPR_2"/>
    <property type="match status" value="5"/>
</dbReference>
<dbReference type="Pfam" id="PF01535">
    <property type="entry name" value="PPR"/>
    <property type="match status" value="2"/>
</dbReference>
<reference evidence="4 5" key="1">
    <citation type="submission" date="2021-05" db="EMBL/GenBank/DDBJ databases">
        <title>Genome Assembly of Synthetic Allotetraploid Brassica napus Reveals Homoeologous Exchanges between Subgenomes.</title>
        <authorList>
            <person name="Davis J.T."/>
        </authorList>
    </citation>
    <scope>NUCLEOTIDE SEQUENCE [LARGE SCALE GENOMIC DNA]</scope>
    <source>
        <strain evidence="5">cv. Da-Ae</strain>
        <tissue evidence="4">Seedling</tissue>
    </source>
</reference>
<dbReference type="Gene3D" id="1.25.40.10">
    <property type="entry name" value="Tetratricopeptide repeat domain"/>
    <property type="match status" value="6"/>
</dbReference>
<keyword evidence="5" id="KW-1185">Reference proteome</keyword>
<dbReference type="Pfam" id="PF12854">
    <property type="entry name" value="PPR_1"/>
    <property type="match status" value="1"/>
</dbReference>
<feature type="repeat" description="PPR" evidence="3">
    <location>
        <begin position="315"/>
        <end position="349"/>
    </location>
</feature>
<dbReference type="NCBIfam" id="TIGR00756">
    <property type="entry name" value="PPR"/>
    <property type="match status" value="12"/>
</dbReference>
<dbReference type="Proteomes" id="UP000824890">
    <property type="component" value="Unassembled WGS sequence"/>
</dbReference>